<dbReference type="AlphaFoldDB" id="A0A016U5A5"/>
<keyword evidence="1" id="KW-0472">Membrane</keyword>
<organism evidence="2 3">
    <name type="scientific">Ancylostoma ceylanicum</name>
    <dbReference type="NCBI Taxonomy" id="53326"/>
    <lineage>
        <taxon>Eukaryota</taxon>
        <taxon>Metazoa</taxon>
        <taxon>Ecdysozoa</taxon>
        <taxon>Nematoda</taxon>
        <taxon>Chromadorea</taxon>
        <taxon>Rhabditida</taxon>
        <taxon>Rhabditina</taxon>
        <taxon>Rhabditomorpha</taxon>
        <taxon>Strongyloidea</taxon>
        <taxon>Ancylostomatidae</taxon>
        <taxon>Ancylostomatinae</taxon>
        <taxon>Ancylostoma</taxon>
    </lineage>
</organism>
<dbReference type="Proteomes" id="UP000024635">
    <property type="component" value="Unassembled WGS sequence"/>
</dbReference>
<evidence type="ECO:0000256" key="1">
    <source>
        <dbReference type="SAM" id="Phobius"/>
    </source>
</evidence>
<gene>
    <name evidence="2" type="primary">Acey_s0056.g2690</name>
    <name evidence="2" type="synonym">Acey-F28D9.4</name>
    <name evidence="2" type="ORF">Y032_0056g2690</name>
</gene>
<sequence length="174" mass="18445">MGDVQQQNNTTSAGIGAASVTVAALHSAARAANKVDSSSVSPNVVKGVLGVASFATFAAGLRSAWKHTRQPEAADLRRAQVLSGVGFASKALGVATVLTGLCPSFSLPQPYFHLIYLLDGISGSAREFYYPELFTLIRLIRIIRIQVHSSEVLIISVIITSNSLVNLFFSPART</sequence>
<keyword evidence="3" id="KW-1185">Reference proteome</keyword>
<protein>
    <recommendedName>
        <fullName evidence="4">Transmembrane protein 242</fullName>
    </recommendedName>
</protein>
<reference evidence="3" key="1">
    <citation type="journal article" date="2015" name="Nat. Genet.">
        <title>The genome and transcriptome of the zoonotic hookworm Ancylostoma ceylanicum identify infection-specific gene families.</title>
        <authorList>
            <person name="Schwarz E.M."/>
            <person name="Hu Y."/>
            <person name="Antoshechkin I."/>
            <person name="Miller M.M."/>
            <person name="Sternberg P.W."/>
            <person name="Aroian R.V."/>
        </authorList>
    </citation>
    <scope>NUCLEOTIDE SEQUENCE</scope>
    <source>
        <strain evidence="3">HY135</strain>
    </source>
</reference>
<comment type="caution">
    <text evidence="2">The sequence shown here is derived from an EMBL/GenBank/DDBJ whole genome shotgun (WGS) entry which is preliminary data.</text>
</comment>
<keyword evidence="1" id="KW-1133">Transmembrane helix</keyword>
<name>A0A016U5A5_9BILA</name>
<evidence type="ECO:0000313" key="3">
    <source>
        <dbReference type="Proteomes" id="UP000024635"/>
    </source>
</evidence>
<dbReference type="EMBL" id="JARK01001392">
    <property type="protein sequence ID" value="EYC10345.1"/>
    <property type="molecule type" value="Genomic_DNA"/>
</dbReference>
<proteinExistence type="predicted"/>
<feature type="transmembrane region" description="Helical" evidence="1">
    <location>
        <begin position="150"/>
        <end position="169"/>
    </location>
</feature>
<dbReference type="OrthoDB" id="2378895at2759"/>
<keyword evidence="1" id="KW-0812">Transmembrane</keyword>
<accession>A0A016U5A5</accession>
<evidence type="ECO:0000313" key="2">
    <source>
        <dbReference type="EMBL" id="EYC10345.1"/>
    </source>
</evidence>
<evidence type="ECO:0008006" key="4">
    <source>
        <dbReference type="Google" id="ProtNLM"/>
    </source>
</evidence>